<evidence type="ECO:0000256" key="1">
    <source>
        <dbReference type="ARBA" id="ARBA00022723"/>
    </source>
</evidence>
<keyword evidence="1" id="KW-0479">Metal-binding</keyword>
<dbReference type="EMBL" id="LDAU01000068">
    <property type="protein sequence ID" value="KRX08230.1"/>
    <property type="molecule type" value="Genomic_DNA"/>
</dbReference>
<feature type="domain" description="CHORD" evidence="4">
    <location>
        <begin position="9"/>
        <end position="68"/>
    </location>
</feature>
<evidence type="ECO:0000313" key="5">
    <source>
        <dbReference type="EMBL" id="KRX08230.1"/>
    </source>
</evidence>
<dbReference type="InterPro" id="IPR007051">
    <property type="entry name" value="CHORD_dom"/>
</dbReference>
<dbReference type="PROSITE" id="PS51401">
    <property type="entry name" value="CHORD"/>
    <property type="match status" value="2"/>
</dbReference>
<dbReference type="OrthoDB" id="10261079at2759"/>
<feature type="domain" description="CHORD" evidence="4">
    <location>
        <begin position="145"/>
        <end position="204"/>
    </location>
</feature>
<gene>
    <name evidence="5" type="ORF">PPERSA_07710</name>
</gene>
<keyword evidence="3" id="KW-0862">Zinc</keyword>
<protein>
    <recommendedName>
        <fullName evidence="4">CHORD domain-containing protein</fullName>
    </recommendedName>
</protein>
<organism evidence="5 6">
    <name type="scientific">Pseudocohnilembus persalinus</name>
    <name type="common">Ciliate</name>
    <dbReference type="NCBI Taxonomy" id="266149"/>
    <lineage>
        <taxon>Eukaryota</taxon>
        <taxon>Sar</taxon>
        <taxon>Alveolata</taxon>
        <taxon>Ciliophora</taxon>
        <taxon>Intramacronucleata</taxon>
        <taxon>Oligohymenophorea</taxon>
        <taxon>Scuticociliatia</taxon>
        <taxon>Philasterida</taxon>
        <taxon>Pseudocohnilembidae</taxon>
        <taxon>Pseudocohnilembus</taxon>
    </lineage>
</organism>
<dbReference type="Gene3D" id="4.10.1130.20">
    <property type="match status" value="2"/>
</dbReference>
<comment type="caution">
    <text evidence="5">The sequence shown here is derived from an EMBL/GenBank/DDBJ whole genome shotgun (WGS) entry which is preliminary data.</text>
</comment>
<dbReference type="OMA" id="PEGSCTY"/>
<reference evidence="5 6" key="1">
    <citation type="journal article" date="2015" name="Sci. Rep.">
        <title>Genome of the facultative scuticociliatosis pathogen Pseudocohnilembus persalinus provides insight into its virulence through horizontal gene transfer.</title>
        <authorList>
            <person name="Xiong J."/>
            <person name="Wang G."/>
            <person name="Cheng J."/>
            <person name="Tian M."/>
            <person name="Pan X."/>
            <person name="Warren A."/>
            <person name="Jiang C."/>
            <person name="Yuan D."/>
            <person name="Miao W."/>
        </authorList>
    </citation>
    <scope>NUCLEOTIDE SEQUENCE [LARGE SCALE GENOMIC DNA]</scope>
    <source>
        <strain evidence="5">36N120E</strain>
    </source>
</reference>
<evidence type="ECO:0000256" key="2">
    <source>
        <dbReference type="ARBA" id="ARBA00022737"/>
    </source>
</evidence>
<dbReference type="PANTHER" id="PTHR46983:SF3">
    <property type="entry name" value="CHPADIPLOID STATE MAINTENANCE PROTEIN CHPA"/>
    <property type="match status" value="1"/>
</dbReference>
<keyword evidence="6" id="KW-1185">Reference proteome</keyword>
<dbReference type="Proteomes" id="UP000054937">
    <property type="component" value="Unassembled WGS sequence"/>
</dbReference>
<dbReference type="InParanoid" id="A0A0V0R0Z4"/>
<name>A0A0V0R0Z4_PSEPJ</name>
<proteinExistence type="predicted"/>
<keyword evidence="2" id="KW-0677">Repeat</keyword>
<evidence type="ECO:0000259" key="4">
    <source>
        <dbReference type="PROSITE" id="PS51401"/>
    </source>
</evidence>
<evidence type="ECO:0000313" key="6">
    <source>
        <dbReference type="Proteomes" id="UP000054937"/>
    </source>
</evidence>
<dbReference type="GO" id="GO:0046872">
    <property type="term" value="F:metal ion binding"/>
    <property type="evidence" value="ECO:0007669"/>
    <property type="project" value="UniProtKB-KW"/>
</dbReference>
<dbReference type="InterPro" id="IPR039790">
    <property type="entry name" value="CHRD1"/>
</dbReference>
<sequence length="209" mass="24180">MAEAGQLKCVRNGCGKKYQENENNGQACNFHPGKPIFHDLKKGWTCCNQIVYDWDEFEKIPKCATGEHTNIKTDANLKGQDQFFKSDTVSNADNAQKKHEEKEKVKINKISDYNKKVEEKQKEKEDQEPSKVQEIVVLANGNYKCINKGCQKEFDPKENQDTSCNYHSGQPVFHDLKKYWTCCKKETYDWDDFMKLPTCTVGKHVPKTK</sequence>
<dbReference type="Pfam" id="PF04968">
    <property type="entry name" value="CHORD"/>
    <property type="match status" value="2"/>
</dbReference>
<accession>A0A0V0R0Z4</accession>
<dbReference type="AlphaFoldDB" id="A0A0V0R0Z4"/>
<dbReference type="PANTHER" id="PTHR46983">
    <property type="entry name" value="CYSTEINE AND HISTIDINE-RICH DOMAIN-CONTAINING PROTEIN 1"/>
    <property type="match status" value="1"/>
</dbReference>
<evidence type="ECO:0000256" key="3">
    <source>
        <dbReference type="ARBA" id="ARBA00022833"/>
    </source>
</evidence>